<dbReference type="InterPro" id="IPR033856">
    <property type="entry name" value="Trp_halogen"/>
</dbReference>
<dbReference type="InterPro" id="IPR050816">
    <property type="entry name" value="Flavin-dep_Halogenase_NPB"/>
</dbReference>
<feature type="active site" evidence="1">
    <location>
        <position position="77"/>
    </location>
</feature>
<evidence type="ECO:0000256" key="1">
    <source>
        <dbReference type="PIRSR" id="PIRSR011396-1"/>
    </source>
</evidence>
<accession>A0A2S7UX78</accession>
<keyword evidence="2" id="KW-0547">Nucleotide-binding</keyword>
<dbReference type="PANTHER" id="PTHR43747:SF4">
    <property type="entry name" value="FLAVIN-DEPENDENT TRYPTOPHAN HALOGENASE"/>
    <property type="match status" value="1"/>
</dbReference>
<feature type="binding site" evidence="2">
    <location>
        <position position="184"/>
    </location>
    <ligand>
        <name>FAD</name>
        <dbReference type="ChEBI" id="CHEBI:57692"/>
    </ligand>
</feature>
<dbReference type="PIRSF" id="PIRSF011396">
    <property type="entry name" value="Trp_halogenase"/>
    <property type="match status" value="1"/>
</dbReference>
<reference evidence="3 4" key="1">
    <citation type="submission" date="2016-12" db="EMBL/GenBank/DDBJ databases">
        <title>Diversity of luminous bacteria.</title>
        <authorList>
            <person name="Yoshizawa S."/>
            <person name="Kogure K."/>
        </authorList>
    </citation>
    <scope>NUCLEOTIDE SEQUENCE [LARGE SCALE GENOMIC DNA]</scope>
    <source>
        <strain evidence="3 4">SA4-48</strain>
    </source>
</reference>
<organism evidence="3 4">
    <name type="scientific">Psychrosphaera saromensis</name>
    <dbReference type="NCBI Taxonomy" id="716813"/>
    <lineage>
        <taxon>Bacteria</taxon>
        <taxon>Pseudomonadati</taxon>
        <taxon>Pseudomonadota</taxon>
        <taxon>Gammaproteobacteria</taxon>
        <taxon>Alteromonadales</taxon>
        <taxon>Pseudoalteromonadaceae</taxon>
        <taxon>Psychrosphaera</taxon>
    </lineage>
</organism>
<dbReference type="GO" id="GO:0004497">
    <property type="term" value="F:monooxygenase activity"/>
    <property type="evidence" value="ECO:0007669"/>
    <property type="project" value="InterPro"/>
</dbReference>
<feature type="binding site" evidence="2">
    <location>
        <position position="332"/>
    </location>
    <ligand>
        <name>FAD</name>
        <dbReference type="ChEBI" id="CHEBI:57692"/>
    </ligand>
</feature>
<protein>
    <submittedName>
        <fullName evidence="3">Tryptophan halogenase</fullName>
    </submittedName>
</protein>
<keyword evidence="2" id="KW-0285">Flavoprotein</keyword>
<feature type="binding site" evidence="2">
    <location>
        <position position="77"/>
    </location>
    <ligand>
        <name>7-chloro-L-tryptophan</name>
        <dbReference type="ChEBI" id="CHEBI:58713"/>
    </ligand>
</feature>
<dbReference type="Proteomes" id="UP000239007">
    <property type="component" value="Unassembled WGS sequence"/>
</dbReference>
<dbReference type="AlphaFoldDB" id="A0A2S7UX78"/>
<keyword evidence="2" id="KW-0274">FAD</keyword>
<sequence length="493" mass="55284">MKNITDIVIVGGGTAGWVSAALLVKVLGKTHNIKLIESESISSVGVGEATIPPILQLNNALGIDEAHFLKATKGTIKLGIEFENWSSLGSQYMHAFGSVGKNLPFCDFNHLFLSAQKLENKFSFGDFSLNYQAAKNGKFDKLANIPATNLPGITHAYHFDASLYAQLLREYSEASGVERIEGKVTKVDQAPSCGHVTQVTLETGQVIAGDLFIDCSGMRALLIEQTLNTGFEDWRHWLPCDRAIALPSEPTKPIPPYTRSVAKDAGWCWHIPLQHRMGNGIVYSSKFISDEQAEQTLRASLSGKPLSEPNFIKFKTGRRTKQWNKNVVAIGLSSGFLEPLESTSIHLIQTGIIRLLKCFPHQGIKDVEVAEYNRQSKIEFENIRDFIILHYKVNQREDTDFWQYCQQMDIPKTLERKIELFKQSGKVFREQDDVFSEIAWQQVLLGQEVIPEDYHPMADTLTNEQLLDLMDNLNTLIQATVAKMPSHEGFLNE</sequence>
<dbReference type="GO" id="GO:0000166">
    <property type="term" value="F:nucleotide binding"/>
    <property type="evidence" value="ECO:0007669"/>
    <property type="project" value="UniProtKB-KW"/>
</dbReference>
<feature type="binding site" evidence="2">
    <location>
        <position position="341"/>
    </location>
    <ligand>
        <name>L-tryptophan</name>
        <dbReference type="ChEBI" id="CHEBI:57912"/>
    </ligand>
</feature>
<dbReference type="Gene3D" id="3.50.50.60">
    <property type="entry name" value="FAD/NAD(P)-binding domain"/>
    <property type="match status" value="1"/>
</dbReference>
<dbReference type="EMBL" id="MSCH01000003">
    <property type="protein sequence ID" value="PQJ54557.1"/>
    <property type="molecule type" value="Genomic_DNA"/>
</dbReference>
<dbReference type="Pfam" id="PF04820">
    <property type="entry name" value="Trp_halogenase"/>
    <property type="match status" value="1"/>
</dbReference>
<dbReference type="OrthoDB" id="7178350at2"/>
<keyword evidence="4" id="KW-1185">Reference proteome</keyword>
<feature type="binding site" evidence="2">
    <location>
        <position position="345"/>
    </location>
    <ligand>
        <name>FAD</name>
        <dbReference type="ChEBI" id="CHEBI:57692"/>
    </ligand>
</feature>
<evidence type="ECO:0000256" key="2">
    <source>
        <dbReference type="PIRSR" id="PIRSR011396-2"/>
    </source>
</evidence>
<name>A0A2S7UX78_9GAMM</name>
<evidence type="ECO:0000313" key="3">
    <source>
        <dbReference type="EMBL" id="PQJ54557.1"/>
    </source>
</evidence>
<dbReference type="SUPFAM" id="SSF51905">
    <property type="entry name" value="FAD/NAD(P)-binding domain"/>
    <property type="match status" value="1"/>
</dbReference>
<dbReference type="RefSeq" id="WP_105053077.1">
    <property type="nucleotide sequence ID" value="NZ_BMYG01000001.1"/>
</dbReference>
<dbReference type="InterPro" id="IPR036188">
    <property type="entry name" value="FAD/NAD-bd_sf"/>
</dbReference>
<feature type="binding site" evidence="2">
    <location>
        <begin position="12"/>
        <end position="15"/>
    </location>
    <ligand>
        <name>FAD</name>
        <dbReference type="ChEBI" id="CHEBI:57692"/>
    </ligand>
</feature>
<proteinExistence type="predicted"/>
<gene>
    <name evidence="3" type="ORF">BTO11_13470</name>
</gene>
<dbReference type="PANTHER" id="PTHR43747">
    <property type="entry name" value="FAD-BINDING PROTEIN"/>
    <property type="match status" value="1"/>
</dbReference>
<dbReference type="InterPro" id="IPR006905">
    <property type="entry name" value="Flavin_halogenase"/>
</dbReference>
<evidence type="ECO:0000313" key="4">
    <source>
        <dbReference type="Proteomes" id="UP000239007"/>
    </source>
</evidence>
<comment type="caution">
    <text evidence="3">The sequence shown here is derived from an EMBL/GenBank/DDBJ whole genome shotgun (WGS) entry which is preliminary data.</text>
</comment>